<dbReference type="CDD" id="cd00383">
    <property type="entry name" value="trans_reg_C"/>
    <property type="match status" value="1"/>
</dbReference>
<dbReference type="GO" id="GO:0006355">
    <property type="term" value="P:regulation of DNA-templated transcription"/>
    <property type="evidence" value="ECO:0007669"/>
    <property type="project" value="InterPro"/>
</dbReference>
<sequence>MDEAKGGPALRIGGVTLDTGRGCLPGADGAEIALAPKPFDLLVMLARNPGRTLSKDALLDAIWPGVHVTEDSLVQAVRTARRAIGDEAGQVLRSVPRRGYLLEAAAEPAPAPAPAPSPAAAPTMVPLDRPALAVLPFANLSSDAEQEYFSDGITDELITQLSRARWFYVIARNSSFTYKGRAVDPRQVGRDLGVRYVLEGSVRRAAGRVRITCQLIDAETGYQLWAERFDGELDDIFELQDRVAEAVAGAIEPSLQHAEIRRAQAKPTESLTAYDLLLQAMHCQRTLTREGNAKALALLRAALQLDPDFAFGKAQLAFLTIALTVNAWGDDATEEEGARCAREAIASSREDPLALALAAFALAFYTAEYSTARAAAKRAQALNPNSAQIAVSAGWVYNFNSEPSVAIEAFHRAIRLSPLDPAIEYMYVGLSSVHVALGDLAGALEWAERAVQGAPNHSPCHRYVIIANWLLGREEAARAAAARMLALFPTARAQIRRYRDTAFREKLVGALVAAGIPE</sequence>
<dbReference type="SUPFAM" id="SSF46894">
    <property type="entry name" value="C-terminal effector domain of the bipartite response regulators"/>
    <property type="match status" value="1"/>
</dbReference>
<reference evidence="5" key="2">
    <citation type="submission" date="2020-09" db="EMBL/GenBank/DDBJ databases">
        <authorList>
            <person name="Sun Q."/>
            <person name="Zhou Y."/>
        </authorList>
    </citation>
    <scope>NUCLEOTIDE SEQUENCE</scope>
    <source>
        <strain evidence="5">CGMCC 1.3617</strain>
    </source>
</reference>
<feature type="domain" description="OmpR/PhoB-type" evidence="4">
    <location>
        <begin position="7"/>
        <end position="104"/>
    </location>
</feature>
<reference evidence="5" key="1">
    <citation type="journal article" date="2014" name="Int. J. Syst. Evol. Microbiol.">
        <title>Complete genome sequence of Corynebacterium casei LMG S-19264T (=DSM 44701T), isolated from a smear-ripened cheese.</title>
        <authorList>
            <consortium name="US DOE Joint Genome Institute (JGI-PGF)"/>
            <person name="Walter F."/>
            <person name="Albersmeier A."/>
            <person name="Kalinowski J."/>
            <person name="Ruckert C."/>
        </authorList>
    </citation>
    <scope>NUCLEOTIDE SEQUENCE</scope>
    <source>
        <strain evidence="5">CGMCC 1.3617</strain>
    </source>
</reference>
<dbReference type="PANTHER" id="PTHR12558:SF33">
    <property type="entry name" value="BLL7664 PROTEIN"/>
    <property type="match status" value="1"/>
</dbReference>
<dbReference type="Pfam" id="PF00486">
    <property type="entry name" value="Trans_reg_C"/>
    <property type="match status" value="1"/>
</dbReference>
<dbReference type="GO" id="GO:0000160">
    <property type="term" value="P:phosphorelay signal transduction system"/>
    <property type="evidence" value="ECO:0007669"/>
    <property type="project" value="InterPro"/>
</dbReference>
<dbReference type="AlphaFoldDB" id="A0A917NVZ1"/>
<evidence type="ECO:0000256" key="2">
    <source>
        <dbReference type="PROSITE-ProRule" id="PRU00339"/>
    </source>
</evidence>
<evidence type="ECO:0000313" key="5">
    <source>
        <dbReference type="EMBL" id="GGJ33785.1"/>
    </source>
</evidence>
<organism evidence="5 6">
    <name type="scientific">Neoroseomonas lacus</name>
    <dbReference type="NCBI Taxonomy" id="287609"/>
    <lineage>
        <taxon>Bacteria</taxon>
        <taxon>Pseudomonadati</taxon>
        <taxon>Pseudomonadota</taxon>
        <taxon>Alphaproteobacteria</taxon>
        <taxon>Acetobacterales</taxon>
        <taxon>Acetobacteraceae</taxon>
        <taxon>Neoroseomonas</taxon>
    </lineage>
</organism>
<dbReference type="InterPro" id="IPR016032">
    <property type="entry name" value="Sig_transdc_resp-reg_C-effctor"/>
</dbReference>
<evidence type="ECO:0000256" key="3">
    <source>
        <dbReference type="PROSITE-ProRule" id="PRU01091"/>
    </source>
</evidence>
<dbReference type="SUPFAM" id="SSF48452">
    <property type="entry name" value="TPR-like"/>
    <property type="match status" value="2"/>
</dbReference>
<evidence type="ECO:0000313" key="6">
    <source>
        <dbReference type="Proteomes" id="UP000661507"/>
    </source>
</evidence>
<dbReference type="Gene3D" id="1.10.10.10">
    <property type="entry name" value="Winged helix-like DNA-binding domain superfamily/Winged helix DNA-binding domain"/>
    <property type="match status" value="1"/>
</dbReference>
<dbReference type="InterPro" id="IPR001867">
    <property type="entry name" value="OmpR/PhoB-type_DNA-bd"/>
</dbReference>
<feature type="repeat" description="TPR" evidence="2">
    <location>
        <begin position="387"/>
        <end position="420"/>
    </location>
</feature>
<protein>
    <recommendedName>
        <fullName evidence="4">OmpR/PhoB-type domain-containing protein</fullName>
    </recommendedName>
</protein>
<keyword evidence="6" id="KW-1185">Reference proteome</keyword>
<dbReference type="PANTHER" id="PTHR12558">
    <property type="entry name" value="CELL DIVISION CYCLE 16,23,27"/>
    <property type="match status" value="1"/>
</dbReference>
<dbReference type="InterPro" id="IPR036388">
    <property type="entry name" value="WH-like_DNA-bd_sf"/>
</dbReference>
<dbReference type="InterPro" id="IPR011990">
    <property type="entry name" value="TPR-like_helical_dom_sf"/>
</dbReference>
<gene>
    <name evidence="5" type="ORF">GCM10011320_46900</name>
</gene>
<evidence type="ECO:0000256" key="1">
    <source>
        <dbReference type="ARBA" id="ARBA00023125"/>
    </source>
</evidence>
<accession>A0A917NVZ1</accession>
<dbReference type="Gene3D" id="3.40.50.10070">
    <property type="entry name" value="TolB, N-terminal domain"/>
    <property type="match status" value="1"/>
</dbReference>
<dbReference type="Proteomes" id="UP000661507">
    <property type="component" value="Unassembled WGS sequence"/>
</dbReference>
<dbReference type="SMART" id="SM00862">
    <property type="entry name" value="Trans_reg_C"/>
    <property type="match status" value="1"/>
</dbReference>
<evidence type="ECO:0000259" key="4">
    <source>
        <dbReference type="PROSITE" id="PS51755"/>
    </source>
</evidence>
<dbReference type="PROSITE" id="PS50005">
    <property type="entry name" value="TPR"/>
    <property type="match status" value="1"/>
</dbReference>
<dbReference type="GO" id="GO:0003677">
    <property type="term" value="F:DNA binding"/>
    <property type="evidence" value="ECO:0007669"/>
    <property type="project" value="UniProtKB-UniRule"/>
</dbReference>
<keyword evidence="2" id="KW-0802">TPR repeat</keyword>
<dbReference type="Gene3D" id="1.25.40.10">
    <property type="entry name" value="Tetratricopeptide repeat domain"/>
    <property type="match status" value="2"/>
</dbReference>
<comment type="caution">
    <text evidence="5">The sequence shown here is derived from an EMBL/GenBank/DDBJ whole genome shotgun (WGS) entry which is preliminary data.</text>
</comment>
<keyword evidence="1 3" id="KW-0238">DNA-binding</keyword>
<name>A0A917NVZ1_9PROT</name>
<dbReference type="EMBL" id="BMKW01000012">
    <property type="protein sequence ID" value="GGJ33785.1"/>
    <property type="molecule type" value="Genomic_DNA"/>
</dbReference>
<proteinExistence type="predicted"/>
<dbReference type="PROSITE" id="PS51755">
    <property type="entry name" value="OMPR_PHOB"/>
    <property type="match status" value="1"/>
</dbReference>
<feature type="DNA-binding region" description="OmpR/PhoB-type" evidence="3">
    <location>
        <begin position="7"/>
        <end position="104"/>
    </location>
</feature>
<dbReference type="RefSeq" id="WP_188971321.1">
    <property type="nucleotide sequence ID" value="NZ_BMKW01000012.1"/>
</dbReference>
<dbReference type="InterPro" id="IPR019734">
    <property type="entry name" value="TPR_rpt"/>
</dbReference>